<comment type="caution">
    <text evidence="1">The sequence shown here is derived from an EMBL/GenBank/DDBJ whole genome shotgun (WGS) entry which is preliminary data.</text>
</comment>
<evidence type="ECO:0000313" key="2">
    <source>
        <dbReference type="Proteomes" id="UP000247512"/>
    </source>
</evidence>
<dbReference type="Proteomes" id="UP000247512">
    <property type="component" value="Unassembled WGS sequence"/>
</dbReference>
<reference evidence="1 2" key="1">
    <citation type="submission" date="2017-06" db="EMBL/GenBank/DDBJ databases">
        <title>A draft genome sequence of Komagataeibacter nataicola LMG 1536.</title>
        <authorList>
            <person name="Skraban J."/>
            <person name="Cleenwerck I."/>
            <person name="Vandamme P."/>
            <person name="Trcek J."/>
        </authorList>
    </citation>
    <scope>NUCLEOTIDE SEQUENCE [LARGE SCALE GENOMIC DNA]</scope>
    <source>
        <strain evidence="1 2">LMG 1536</strain>
    </source>
</reference>
<protein>
    <recommendedName>
        <fullName evidence="3">Peptidase S74 domain-containing protein</fullName>
    </recommendedName>
</protein>
<proteinExistence type="predicted"/>
<gene>
    <name evidence="1" type="ORF">CDI09_08915</name>
</gene>
<evidence type="ECO:0008006" key="3">
    <source>
        <dbReference type="Google" id="ProtNLM"/>
    </source>
</evidence>
<sequence>MGNCVGRGGYDDKTIFSLRDKDNFPHVTVEYDEYTKTIQQMKCKGNSAVTDAYMMPVERLINKLKPERITGIDNAISKDGRLYLGLDNIKQASEEGVKFAFDKVNIRNADYAISADGRLYLALDNIKQA</sequence>
<name>A0ABX5PCI5_9PROT</name>
<evidence type="ECO:0000313" key="1">
    <source>
        <dbReference type="EMBL" id="PYD66258.1"/>
    </source>
</evidence>
<keyword evidence="2" id="KW-1185">Reference proteome</keyword>
<organism evidence="1 2">
    <name type="scientific">Komagataeibacter nataicola</name>
    <dbReference type="NCBI Taxonomy" id="265960"/>
    <lineage>
        <taxon>Bacteria</taxon>
        <taxon>Pseudomonadati</taxon>
        <taxon>Pseudomonadota</taxon>
        <taxon>Alphaproteobacteria</taxon>
        <taxon>Acetobacterales</taxon>
        <taxon>Acetobacteraceae</taxon>
        <taxon>Komagataeibacter</taxon>
    </lineage>
</organism>
<accession>A0ABX5PCI5</accession>
<feature type="non-terminal residue" evidence="1">
    <location>
        <position position="129"/>
    </location>
</feature>
<dbReference type="EMBL" id="NIRT01000013">
    <property type="protein sequence ID" value="PYD66258.1"/>
    <property type="molecule type" value="Genomic_DNA"/>
</dbReference>